<accession>A0A9K3CW88</accession>
<evidence type="ECO:0000313" key="2">
    <source>
        <dbReference type="EMBL" id="GIQ87390.1"/>
    </source>
</evidence>
<reference evidence="1 3" key="2">
    <citation type="journal article" date="2018" name="PLoS ONE">
        <title>The draft genome of Kipferlia bialata reveals reductive genome evolution in fornicate parasites.</title>
        <authorList>
            <person name="Tanifuji G."/>
            <person name="Takabayashi S."/>
            <person name="Kume K."/>
            <person name="Takagi M."/>
            <person name="Nakayama T."/>
            <person name="Kamikawa R."/>
            <person name="Inagaki Y."/>
            <person name="Hashimoto T."/>
        </authorList>
    </citation>
    <scope>NUCLEOTIDE SEQUENCE [LARGE SCALE GENOMIC DNA]</scope>
    <source>
        <strain evidence="1">NY0173</strain>
    </source>
</reference>
<protein>
    <submittedName>
        <fullName evidence="1">Uncharacterized protein</fullName>
    </submittedName>
</protein>
<gene>
    <name evidence="1" type="ORF">KIPB_005953</name>
    <name evidence="2" type="ORF">KIPB_009421</name>
</gene>
<comment type="caution">
    <text evidence="1">The sequence shown here is derived from an EMBL/GenBank/DDBJ whole genome shotgun (WGS) entry which is preliminary data.</text>
</comment>
<proteinExistence type="predicted"/>
<dbReference type="EMBL" id="BDIP01003197">
    <property type="protein sequence ID" value="GIQ87390.1"/>
    <property type="molecule type" value="Genomic_DNA"/>
</dbReference>
<keyword evidence="3" id="KW-1185">Reference proteome</keyword>
<evidence type="ECO:0000313" key="3">
    <source>
        <dbReference type="Proteomes" id="UP000265618"/>
    </source>
</evidence>
<dbReference type="Proteomes" id="UP000265618">
    <property type="component" value="Unassembled WGS sequence"/>
</dbReference>
<dbReference type="EMBL" id="BDIP01001464">
    <property type="protein sequence ID" value="GIQ84459.1"/>
    <property type="molecule type" value="Genomic_DNA"/>
</dbReference>
<evidence type="ECO:0000313" key="1">
    <source>
        <dbReference type="EMBL" id="GIQ84459.1"/>
    </source>
</evidence>
<dbReference type="AlphaFoldDB" id="A0A9K3CW88"/>
<reference evidence="1" key="1">
    <citation type="submission" date="2016-10" db="EMBL/GenBank/DDBJ databases">
        <authorList>
            <person name="Tanifuji G."/>
            <person name="Kume K."/>
            <person name="Nakayama T."/>
            <person name="Takabayashi S."/>
            <person name="Hashimoto T."/>
        </authorList>
    </citation>
    <scope>NUCLEOTIDE SEQUENCE</scope>
    <source>
        <strain evidence="1">NY0173</strain>
    </source>
</reference>
<sequence length="86" mass="9138">MPCMCIALPSRSKESLSDSVDEAGKLCLLAADGTLYILEDTLRHGAVTPVAVVQACKRNCFSLSGTLIGGRVAVLGDNRYVRVWGP</sequence>
<organism evidence="1 3">
    <name type="scientific">Kipferlia bialata</name>
    <dbReference type="NCBI Taxonomy" id="797122"/>
    <lineage>
        <taxon>Eukaryota</taxon>
        <taxon>Metamonada</taxon>
        <taxon>Carpediemonas-like organisms</taxon>
        <taxon>Kipferlia</taxon>
    </lineage>
</organism>
<name>A0A9K3CW88_9EUKA</name>